<sequence>MRFPDFLLFPFAMLYGGITAFRNHLFDAGLKRSQQFEVPTIVAGNLAVGGTGKTPFVEFLIKHLTPKLNLAVLSRGYGRKTRGFILADGSVGPLEIGDEPFQIYAKFKDKVRVAVGEERILAIPMILAAEDGVQGILLDDAYQHRYLKADLYVLLTTYGQPFYEDFLLPMGRLREGRKNANRADAVVVTKCPDSISPEEKKVITGSIKRYTRAEVPVYFAGLRYGKPYPLAAGEMRHHKNLILLTGIVDYRPMLNELNKNHKVLEVISFPDHHRYSENDMLKIRNVCDKYKESRPALVTTEKDASKLRDKKLLKILQHLPIFALPVEVVMEKNDEQDLLHRVHEVIKSKNFVVEN</sequence>
<evidence type="ECO:0000313" key="14">
    <source>
        <dbReference type="EMBL" id="NHE59659.1"/>
    </source>
</evidence>
<dbReference type="InterPro" id="IPR003758">
    <property type="entry name" value="LpxK"/>
</dbReference>
<dbReference type="InterPro" id="IPR027417">
    <property type="entry name" value="P-loop_NTPase"/>
</dbReference>
<comment type="similarity">
    <text evidence="13">Belongs to the LpxK family.</text>
</comment>
<reference evidence="14 15" key="1">
    <citation type="submission" date="2020-03" db="EMBL/GenBank/DDBJ databases">
        <title>Cyclobacterium plantarum sp. nov., a marine bacterium isolated from a coastal-marine wetland.</title>
        <authorList>
            <person name="Sanchez-Porro C."/>
            <person name="Ventosa A."/>
            <person name="Amoozegar M."/>
        </authorList>
    </citation>
    <scope>NUCLEOTIDE SEQUENCE [LARGE SCALE GENOMIC DNA]</scope>
    <source>
        <strain evidence="14 15">GBPx2</strain>
    </source>
</reference>
<keyword evidence="5 13" id="KW-0444">Lipid biosynthesis</keyword>
<dbReference type="Pfam" id="PF02606">
    <property type="entry name" value="LpxK"/>
    <property type="match status" value="1"/>
</dbReference>
<accession>A0ABX0HH36</accession>
<keyword evidence="9 13" id="KW-0418">Kinase</keyword>
<dbReference type="PANTHER" id="PTHR42724">
    <property type="entry name" value="TETRAACYLDISACCHARIDE 4'-KINASE"/>
    <property type="match status" value="1"/>
</dbReference>
<evidence type="ECO:0000256" key="6">
    <source>
        <dbReference type="ARBA" id="ARBA00022556"/>
    </source>
</evidence>
<dbReference type="Proteomes" id="UP000649799">
    <property type="component" value="Unassembled WGS sequence"/>
</dbReference>
<name>A0ABX0HH36_9BACT</name>
<dbReference type="EC" id="2.7.1.130" evidence="3 13"/>
<evidence type="ECO:0000256" key="12">
    <source>
        <dbReference type="ARBA" id="ARBA00029757"/>
    </source>
</evidence>
<keyword evidence="15" id="KW-1185">Reference proteome</keyword>
<dbReference type="PANTHER" id="PTHR42724:SF1">
    <property type="entry name" value="TETRAACYLDISACCHARIDE 4'-KINASE, MITOCHONDRIAL-RELATED"/>
    <property type="match status" value="1"/>
</dbReference>
<evidence type="ECO:0000256" key="2">
    <source>
        <dbReference type="ARBA" id="ARBA00004870"/>
    </source>
</evidence>
<evidence type="ECO:0000256" key="7">
    <source>
        <dbReference type="ARBA" id="ARBA00022679"/>
    </source>
</evidence>
<evidence type="ECO:0000256" key="10">
    <source>
        <dbReference type="ARBA" id="ARBA00022840"/>
    </source>
</evidence>
<organism evidence="14 15">
    <name type="scientific">Cyclobacterium plantarum</name>
    <dbReference type="NCBI Taxonomy" id="2716263"/>
    <lineage>
        <taxon>Bacteria</taxon>
        <taxon>Pseudomonadati</taxon>
        <taxon>Bacteroidota</taxon>
        <taxon>Cytophagia</taxon>
        <taxon>Cytophagales</taxon>
        <taxon>Cyclobacteriaceae</taxon>
        <taxon>Cyclobacterium</taxon>
    </lineage>
</organism>
<feature type="binding site" evidence="13">
    <location>
        <begin position="47"/>
        <end position="54"/>
    </location>
    <ligand>
        <name>ATP</name>
        <dbReference type="ChEBI" id="CHEBI:30616"/>
    </ligand>
</feature>
<dbReference type="RefSeq" id="WP_166151260.1">
    <property type="nucleotide sequence ID" value="NZ_JAANYN010000016.1"/>
</dbReference>
<comment type="catalytic activity">
    <reaction evidence="13">
        <text>a lipid A disaccharide + ATP = a lipid IVA + ADP + H(+)</text>
        <dbReference type="Rhea" id="RHEA:67840"/>
        <dbReference type="ChEBI" id="CHEBI:15378"/>
        <dbReference type="ChEBI" id="CHEBI:30616"/>
        <dbReference type="ChEBI" id="CHEBI:176343"/>
        <dbReference type="ChEBI" id="CHEBI:176425"/>
        <dbReference type="ChEBI" id="CHEBI:456216"/>
        <dbReference type="EC" id="2.7.1.130"/>
    </reaction>
</comment>
<evidence type="ECO:0000256" key="9">
    <source>
        <dbReference type="ARBA" id="ARBA00022777"/>
    </source>
</evidence>
<dbReference type="SUPFAM" id="SSF52540">
    <property type="entry name" value="P-loop containing nucleoside triphosphate hydrolases"/>
    <property type="match status" value="1"/>
</dbReference>
<keyword evidence="10 13" id="KW-0067">ATP-binding</keyword>
<dbReference type="HAMAP" id="MF_00409">
    <property type="entry name" value="LpxK"/>
    <property type="match status" value="1"/>
</dbReference>
<comment type="pathway">
    <text evidence="2 13">Glycolipid biosynthesis; lipid IV(A) biosynthesis; lipid IV(A) from (3R)-3-hydroxytetradecanoyl-[acyl-carrier-protein] and UDP-N-acetyl-alpha-D-glucosamine: step 6/6.</text>
</comment>
<proteinExistence type="inferred from homology"/>
<protein>
    <recommendedName>
        <fullName evidence="4 13">Tetraacyldisaccharide 4'-kinase</fullName>
        <ecNumber evidence="3 13">2.7.1.130</ecNumber>
    </recommendedName>
    <alternativeName>
        <fullName evidence="12 13">Lipid A 4'-kinase</fullName>
    </alternativeName>
</protein>
<evidence type="ECO:0000256" key="1">
    <source>
        <dbReference type="ARBA" id="ARBA00002274"/>
    </source>
</evidence>
<evidence type="ECO:0000256" key="8">
    <source>
        <dbReference type="ARBA" id="ARBA00022741"/>
    </source>
</evidence>
<keyword evidence="6 13" id="KW-0441">Lipid A biosynthesis</keyword>
<keyword evidence="7 13" id="KW-0808">Transferase</keyword>
<evidence type="ECO:0000256" key="4">
    <source>
        <dbReference type="ARBA" id="ARBA00016436"/>
    </source>
</evidence>
<dbReference type="GO" id="GO:0009029">
    <property type="term" value="F:lipid-A 4'-kinase activity"/>
    <property type="evidence" value="ECO:0007669"/>
    <property type="project" value="UniProtKB-EC"/>
</dbReference>
<keyword evidence="8 13" id="KW-0547">Nucleotide-binding</keyword>
<evidence type="ECO:0000256" key="5">
    <source>
        <dbReference type="ARBA" id="ARBA00022516"/>
    </source>
</evidence>
<keyword evidence="11 13" id="KW-0443">Lipid metabolism</keyword>
<evidence type="ECO:0000313" key="15">
    <source>
        <dbReference type="Proteomes" id="UP000649799"/>
    </source>
</evidence>
<comment type="function">
    <text evidence="1 13">Transfers the gamma-phosphate of ATP to the 4'-position of a tetraacyldisaccharide 1-phosphate intermediate (termed DS-1-P) to form tetraacyldisaccharide 1,4'-bis-phosphate (lipid IVA).</text>
</comment>
<gene>
    <name evidence="13 14" type="primary">lpxK</name>
    <name evidence="14" type="ORF">G9Q97_22855</name>
</gene>
<dbReference type="EMBL" id="JAANYN010000016">
    <property type="protein sequence ID" value="NHE59659.1"/>
    <property type="molecule type" value="Genomic_DNA"/>
</dbReference>
<evidence type="ECO:0000256" key="3">
    <source>
        <dbReference type="ARBA" id="ARBA00012071"/>
    </source>
</evidence>
<evidence type="ECO:0000256" key="13">
    <source>
        <dbReference type="HAMAP-Rule" id="MF_00409"/>
    </source>
</evidence>
<comment type="caution">
    <text evidence="14">The sequence shown here is derived from an EMBL/GenBank/DDBJ whole genome shotgun (WGS) entry which is preliminary data.</text>
</comment>
<dbReference type="NCBIfam" id="TIGR00682">
    <property type="entry name" value="lpxK"/>
    <property type="match status" value="1"/>
</dbReference>
<evidence type="ECO:0000256" key="11">
    <source>
        <dbReference type="ARBA" id="ARBA00023098"/>
    </source>
</evidence>